<feature type="non-terminal residue" evidence="1">
    <location>
        <position position="1"/>
    </location>
</feature>
<reference evidence="1" key="1">
    <citation type="journal article" date="2019" name="Sci. Rep.">
        <title>Draft genome of Tanacetum cinerariifolium, the natural source of mosquito coil.</title>
        <authorList>
            <person name="Yamashiro T."/>
            <person name="Shiraishi A."/>
            <person name="Satake H."/>
            <person name="Nakayama K."/>
        </authorList>
    </citation>
    <scope>NUCLEOTIDE SEQUENCE</scope>
</reference>
<sequence>GEDGWKSWGLVGEVEKQQERGDKGLQVWRE</sequence>
<dbReference type="AlphaFoldDB" id="A0A699VPB9"/>
<evidence type="ECO:0000313" key="1">
    <source>
        <dbReference type="EMBL" id="GFD35288.1"/>
    </source>
</evidence>
<dbReference type="EMBL" id="BKCJ011456818">
    <property type="protein sequence ID" value="GFD35288.1"/>
    <property type="molecule type" value="Genomic_DNA"/>
</dbReference>
<proteinExistence type="predicted"/>
<organism evidence="1">
    <name type="scientific">Tanacetum cinerariifolium</name>
    <name type="common">Dalmatian daisy</name>
    <name type="synonym">Chrysanthemum cinerariifolium</name>
    <dbReference type="NCBI Taxonomy" id="118510"/>
    <lineage>
        <taxon>Eukaryota</taxon>
        <taxon>Viridiplantae</taxon>
        <taxon>Streptophyta</taxon>
        <taxon>Embryophyta</taxon>
        <taxon>Tracheophyta</taxon>
        <taxon>Spermatophyta</taxon>
        <taxon>Magnoliopsida</taxon>
        <taxon>eudicotyledons</taxon>
        <taxon>Gunneridae</taxon>
        <taxon>Pentapetalae</taxon>
        <taxon>asterids</taxon>
        <taxon>campanulids</taxon>
        <taxon>Asterales</taxon>
        <taxon>Asteraceae</taxon>
        <taxon>Asteroideae</taxon>
        <taxon>Anthemideae</taxon>
        <taxon>Anthemidinae</taxon>
        <taxon>Tanacetum</taxon>
    </lineage>
</organism>
<comment type="caution">
    <text evidence="1">The sequence shown here is derived from an EMBL/GenBank/DDBJ whole genome shotgun (WGS) entry which is preliminary data.</text>
</comment>
<protein>
    <submittedName>
        <fullName evidence="1">Uncharacterized protein</fullName>
    </submittedName>
</protein>
<gene>
    <name evidence="1" type="ORF">Tci_907257</name>
</gene>
<accession>A0A699VPB9</accession>
<name>A0A699VPB9_TANCI</name>